<evidence type="ECO:0000256" key="1">
    <source>
        <dbReference type="SAM" id="SignalP"/>
    </source>
</evidence>
<dbReference type="EMBL" id="JAGTXO010000016">
    <property type="protein sequence ID" value="KAG8463280.1"/>
    <property type="molecule type" value="Genomic_DNA"/>
</dbReference>
<sequence>MAFCAALVLLATAQAAAEGVEHLRRDGSRLEDTPVFWWCNQAGREDSPVCKKLRFKSELRSIDDPAERARVIAERRDEAMVRPSPEQLVAMRSEEREMLAAFCALPEKADHPFCARESITAMRGHDHAERDARERLTRHGVEERPIVEYDKAVEWFCRTDGTGHADGAANAASSMICASWRYRSAMHGASSHGDAAERKAAIVDEYRKVKEAHREVHDIKGHMAEQQRMLAEFCALEEKQATKLCVKHLARARKTELRRELAGARDAGAR</sequence>
<organism evidence="2 3">
    <name type="scientific">Diacronema lutheri</name>
    <name type="common">Unicellular marine alga</name>
    <name type="synonym">Monochrysis lutheri</name>
    <dbReference type="NCBI Taxonomy" id="2081491"/>
    <lineage>
        <taxon>Eukaryota</taxon>
        <taxon>Haptista</taxon>
        <taxon>Haptophyta</taxon>
        <taxon>Pavlovophyceae</taxon>
        <taxon>Pavlovales</taxon>
        <taxon>Pavlovaceae</taxon>
        <taxon>Diacronema</taxon>
    </lineage>
</organism>
<dbReference type="AlphaFoldDB" id="A0A8J6CB35"/>
<comment type="caution">
    <text evidence="2">The sequence shown here is derived from an EMBL/GenBank/DDBJ whole genome shotgun (WGS) entry which is preliminary data.</text>
</comment>
<keyword evidence="3" id="KW-1185">Reference proteome</keyword>
<name>A0A8J6CB35_DIALT</name>
<dbReference type="Proteomes" id="UP000751190">
    <property type="component" value="Unassembled WGS sequence"/>
</dbReference>
<gene>
    <name evidence="2" type="ORF">KFE25_004791</name>
</gene>
<reference evidence="2" key="1">
    <citation type="submission" date="2021-05" db="EMBL/GenBank/DDBJ databases">
        <title>The genome of the haptophyte Pavlova lutheri (Diacronema luteri, Pavlovales) - a model for lipid biosynthesis in eukaryotic algae.</title>
        <authorList>
            <person name="Hulatt C.J."/>
            <person name="Posewitz M.C."/>
        </authorList>
    </citation>
    <scope>NUCLEOTIDE SEQUENCE</scope>
    <source>
        <strain evidence="2">NIVA-4/92</strain>
    </source>
</reference>
<proteinExistence type="predicted"/>
<protein>
    <submittedName>
        <fullName evidence="2">Uncharacterized protein</fullName>
    </submittedName>
</protein>
<evidence type="ECO:0000313" key="3">
    <source>
        <dbReference type="Proteomes" id="UP000751190"/>
    </source>
</evidence>
<evidence type="ECO:0000313" key="2">
    <source>
        <dbReference type="EMBL" id="KAG8463280.1"/>
    </source>
</evidence>
<accession>A0A8J6CB35</accession>
<feature type="signal peptide" evidence="1">
    <location>
        <begin position="1"/>
        <end position="17"/>
    </location>
</feature>
<feature type="chain" id="PRO_5035273188" evidence="1">
    <location>
        <begin position="18"/>
        <end position="270"/>
    </location>
</feature>
<keyword evidence="1" id="KW-0732">Signal</keyword>